<dbReference type="SUPFAM" id="SSF48726">
    <property type="entry name" value="Immunoglobulin"/>
    <property type="match status" value="1"/>
</dbReference>
<dbReference type="Gene3D" id="3.10.320.10">
    <property type="entry name" value="Class II Histocompatibility Antigen, M Beta Chain, Chain B, domain 1"/>
    <property type="match status" value="1"/>
</dbReference>
<reference evidence="8 9" key="1">
    <citation type="submission" date="2019-02" db="EMBL/GenBank/DDBJ databases">
        <title>Opniocepnalus argus genome.</title>
        <authorList>
            <person name="Zhou C."/>
            <person name="Xiao S."/>
        </authorList>
    </citation>
    <scope>NUCLEOTIDE SEQUENCE [LARGE SCALE GENOMIC DNA]</scope>
    <source>
        <strain evidence="8">OARG1902GOOAL</strain>
        <tissue evidence="8">Muscle</tissue>
    </source>
</reference>
<dbReference type="AlphaFoldDB" id="A0A6G1QCI1"/>
<dbReference type="SUPFAM" id="SSF54452">
    <property type="entry name" value="MHC antigen-recognition domain"/>
    <property type="match status" value="1"/>
</dbReference>
<evidence type="ECO:0000259" key="7">
    <source>
        <dbReference type="PROSITE" id="PS50835"/>
    </source>
</evidence>
<proteinExistence type="predicted"/>
<organism evidence="8 9">
    <name type="scientific">Channa argus</name>
    <name type="common">Northern snakehead</name>
    <name type="synonym">Ophicephalus argus</name>
    <dbReference type="NCBI Taxonomy" id="215402"/>
    <lineage>
        <taxon>Eukaryota</taxon>
        <taxon>Metazoa</taxon>
        <taxon>Chordata</taxon>
        <taxon>Craniata</taxon>
        <taxon>Vertebrata</taxon>
        <taxon>Euteleostomi</taxon>
        <taxon>Actinopterygii</taxon>
        <taxon>Neopterygii</taxon>
        <taxon>Teleostei</taxon>
        <taxon>Neoteleostei</taxon>
        <taxon>Acanthomorphata</taxon>
        <taxon>Anabantaria</taxon>
        <taxon>Anabantiformes</taxon>
        <taxon>Channoidei</taxon>
        <taxon>Channidae</taxon>
        <taxon>Channa</taxon>
    </lineage>
</organism>
<protein>
    <submittedName>
        <fullName evidence="8">Rano class II histocompatibility antigen, A beta chain</fullName>
    </submittedName>
</protein>
<sequence length="270" mass="30533">MHFHHFCVIFSFFTPVYSYEDYAQVKGCCTLKGPGFKDIEYIILSRFKKHKMMEYNSTRGNWTGFTVYSIEQAKNFNSDPADPLLRGFEKKILCTDNIPSVQTIDNLTVTPTIKMNSVIPSSSRHPAMVVCSAYNFFPKQIRVSWLRNGQVATSGVSCSEVMSDGNWYYQIHCYLEYTPALSDKIACMVEHFTLSEPVLRVLDPSLPEAEQNKIVVGMCGLILSFVFLSSGFIYYKKKSAAYITVCQGQNSIAVEEFNPIEATTQTIQDG</sequence>
<dbReference type="GO" id="GO:0042613">
    <property type="term" value="C:MHC class II protein complex"/>
    <property type="evidence" value="ECO:0007669"/>
    <property type="project" value="InterPro"/>
</dbReference>
<dbReference type="Gene3D" id="2.60.40.10">
    <property type="entry name" value="Immunoglobulins"/>
    <property type="match status" value="1"/>
</dbReference>
<keyword evidence="6" id="KW-0732">Signal</keyword>
<dbReference type="InterPro" id="IPR014745">
    <property type="entry name" value="MHC_II_a/b_N"/>
</dbReference>
<dbReference type="InterPro" id="IPR036179">
    <property type="entry name" value="Ig-like_dom_sf"/>
</dbReference>
<evidence type="ECO:0000256" key="6">
    <source>
        <dbReference type="SAM" id="SignalP"/>
    </source>
</evidence>
<dbReference type="PANTHER" id="PTHR19944:SF99">
    <property type="entry name" value="HLA CLASS II HISTOCOMPATIBILITY ANTIGEN, DRB1 BETA CHAIN"/>
    <property type="match status" value="1"/>
</dbReference>
<feature type="transmembrane region" description="Helical" evidence="5">
    <location>
        <begin position="214"/>
        <end position="235"/>
    </location>
</feature>
<keyword evidence="3 5" id="KW-1133">Transmembrane helix</keyword>
<evidence type="ECO:0000256" key="4">
    <source>
        <dbReference type="ARBA" id="ARBA00023180"/>
    </source>
</evidence>
<dbReference type="PROSITE" id="PS50835">
    <property type="entry name" value="IG_LIKE"/>
    <property type="match status" value="1"/>
</dbReference>
<keyword evidence="4" id="KW-0325">Glycoprotein</keyword>
<dbReference type="Pfam" id="PF07654">
    <property type="entry name" value="C1-set"/>
    <property type="match status" value="1"/>
</dbReference>
<evidence type="ECO:0000256" key="1">
    <source>
        <dbReference type="ARBA" id="ARBA00004479"/>
    </source>
</evidence>
<evidence type="ECO:0000313" key="8">
    <source>
        <dbReference type="EMBL" id="KAF3700252.1"/>
    </source>
</evidence>
<evidence type="ECO:0000256" key="3">
    <source>
        <dbReference type="ARBA" id="ARBA00022989"/>
    </source>
</evidence>
<dbReference type="InterPro" id="IPR007110">
    <property type="entry name" value="Ig-like_dom"/>
</dbReference>
<dbReference type="GO" id="GO:0019882">
    <property type="term" value="P:antigen processing and presentation"/>
    <property type="evidence" value="ECO:0007669"/>
    <property type="project" value="InterPro"/>
</dbReference>
<dbReference type="InterPro" id="IPR011162">
    <property type="entry name" value="MHC_I/II-like_Ag-recog"/>
</dbReference>
<keyword evidence="2 5" id="KW-0812">Transmembrane</keyword>
<dbReference type="EMBL" id="CM015726">
    <property type="protein sequence ID" value="KAF3700252.1"/>
    <property type="molecule type" value="Genomic_DNA"/>
</dbReference>
<dbReference type="GO" id="GO:0006955">
    <property type="term" value="P:immune response"/>
    <property type="evidence" value="ECO:0007669"/>
    <property type="project" value="InterPro"/>
</dbReference>
<evidence type="ECO:0000256" key="2">
    <source>
        <dbReference type="ARBA" id="ARBA00022692"/>
    </source>
</evidence>
<dbReference type="InterPro" id="IPR050160">
    <property type="entry name" value="MHC/Immunoglobulin"/>
</dbReference>
<name>A0A6G1QCI1_CHAAH</name>
<dbReference type="InterPro" id="IPR003597">
    <property type="entry name" value="Ig_C1-set"/>
</dbReference>
<reference evidence="9" key="2">
    <citation type="submission" date="2019-02" db="EMBL/GenBank/DDBJ databases">
        <title>Opniocepnalus argus Var Kimnra genome.</title>
        <authorList>
            <person name="Zhou C."/>
            <person name="Xiao S."/>
        </authorList>
    </citation>
    <scope>NUCLEOTIDE SEQUENCE [LARGE SCALE GENOMIC DNA]</scope>
</reference>
<gene>
    <name evidence="8" type="ORF">EXN66_Car015939</name>
</gene>
<keyword evidence="9" id="KW-1185">Reference proteome</keyword>
<dbReference type="SMART" id="SM00407">
    <property type="entry name" value="IGc1"/>
    <property type="match status" value="1"/>
</dbReference>
<accession>A0A6G1QCI1</accession>
<dbReference type="InterPro" id="IPR013783">
    <property type="entry name" value="Ig-like_fold"/>
</dbReference>
<comment type="subcellular location">
    <subcellularLocation>
        <location evidence="1">Membrane</location>
        <topology evidence="1">Single-pass type I membrane protein</topology>
    </subcellularLocation>
</comment>
<evidence type="ECO:0000256" key="5">
    <source>
        <dbReference type="SAM" id="Phobius"/>
    </source>
</evidence>
<feature type="chain" id="PRO_5026332895" evidence="6">
    <location>
        <begin position="19"/>
        <end position="270"/>
    </location>
</feature>
<dbReference type="Proteomes" id="UP000503349">
    <property type="component" value="Chromosome 15"/>
</dbReference>
<keyword evidence="5" id="KW-0472">Membrane</keyword>
<dbReference type="PANTHER" id="PTHR19944">
    <property type="entry name" value="MHC CLASS II-RELATED"/>
    <property type="match status" value="1"/>
</dbReference>
<evidence type="ECO:0000313" key="9">
    <source>
        <dbReference type="Proteomes" id="UP000503349"/>
    </source>
</evidence>
<feature type="domain" description="Ig-like" evidence="7">
    <location>
        <begin position="111"/>
        <end position="191"/>
    </location>
</feature>
<feature type="signal peptide" evidence="6">
    <location>
        <begin position="1"/>
        <end position="18"/>
    </location>
</feature>